<reference evidence="3 4" key="1">
    <citation type="submission" date="2019-01" db="EMBL/GenBank/DDBJ databases">
        <authorList>
            <consortium name="Pathogen Informatics"/>
        </authorList>
    </citation>
    <scope>NUCLEOTIDE SEQUENCE [LARGE SCALE GENOMIC DNA]</scope>
    <source>
        <strain evidence="3 4">NCTC10125</strain>
    </source>
</reference>
<feature type="region of interest" description="Disordered" evidence="1">
    <location>
        <begin position="1082"/>
        <end position="1111"/>
    </location>
</feature>
<organism evidence="3 4">
    <name type="scientific">Mesomycoplasma dispar</name>
    <dbReference type="NCBI Taxonomy" id="86660"/>
    <lineage>
        <taxon>Bacteria</taxon>
        <taxon>Bacillati</taxon>
        <taxon>Mycoplasmatota</taxon>
        <taxon>Mycoplasmoidales</taxon>
        <taxon>Metamycoplasmataceae</taxon>
        <taxon>Mesomycoplasma</taxon>
    </lineage>
</organism>
<dbReference type="Proteomes" id="UP000289629">
    <property type="component" value="Chromosome"/>
</dbReference>
<proteinExistence type="predicted"/>
<dbReference type="RefSeq" id="WP_044635295.1">
    <property type="nucleotide sequence ID" value="NZ_CP007229.1"/>
</dbReference>
<accession>A0AAJ5NQ22</accession>
<dbReference type="AlphaFoldDB" id="A0AAJ5NQ22"/>
<sequence>MKKKNLITVVGTAIFSVAVFATAVGFAANAHYKGTNPRQELEEYVAKVSNLAFKSDVFSPNATYEQIKSELFENDSVKKNIDLHKYISFYQRINSRISLINNNFSINKPYFKILSLSFDDENQRFIVKFQGFHQIDNNFTATSPIYEQSIAHSQVGQYLLADFNGKFDVLENKLNQELKSMQPKIERINIDKFSHNSEKNTLKAIDFKTPSLIRSVDFADYVNQALDSEEAKNRITEFFPDFSKILNDLNENRSNFLFGNPNNRVYNFTLARDTISKKFITSDGAAKLASFFVKAELTSAAKVNLGKINFSQAPNIHPVLLQKTDKTSFFADEKEILSKINLKEVEFDDYKGAKREDFEIVEPPVSVTNSIKSQQFQDEEQPSLPGTEADSNPKKVPESAEKVKKAQEEYEKKVAVAFKNSLKSTEIIKTNVFDFVNEINSTFHSSNKARSDFIKEKINKLLSRELKLDFSSLDLGKNFKFDGIDFEFDPSEIKISKDKNSDLFEIEIPATISLYDSFFNGNSKEVLTKKTINFKLKGFQPKESLLEKQKELKLPNSDSKIFNFPGKLESLQNNGDSLVLPSKNRLFSFLNTDFSVKDSSTTSGGTQSSQTGTQNKNIGSIWDTELDSYIKSDKNSEQTGETNTEKLYKILQDPAFYGLDFQKYETILNSWIGKVAVPAENYRGFELDSDLLKHKIMNFNSFDYFKSTFETAAFYSWLARKDIATAAQFLFKFFQNLGVIDQKEVFEYEQILKSNGVFRLAQSIKLTNLDQHLITFNNYFNLSGNDLHSALYLDNETAKHFNSSFADSEFSEKLKKTKSFYGDSASTSSTLSELAKNDKNKVTREFISEYLAKNTVKLSTFKDLLLAFYTKVYQFNLNGFDFINDNLTWRVKFDSKEDSSMPSSGSGQNNKEIDKKINLFYEILDRNGDVLFTTPKVELTLKVLNSKSPEFKKLKQDPVTTKKLNSIVSEIPLGFRNFEVSETSGLTKENAKEKLKTVSLWTKLEDFVKKYNKNGYEYEPTVVNLENDPFNKENKILTIAVSEVKKPENQVLTIQSEPTESSSESPVSQNSWEIKSKNVSLFDSTEEDPVDSLSGRATDGEITAPGTGLAIDQPPRSTIFLTILIIKSEKGEKIS</sequence>
<dbReference type="NCBIfam" id="NF045828">
    <property type="entry name" value="P97_adhes_Nterm"/>
    <property type="match status" value="1"/>
</dbReference>
<feature type="region of interest" description="Disordered" evidence="1">
    <location>
        <begin position="372"/>
        <end position="398"/>
    </location>
</feature>
<feature type="compositionally biased region" description="Low complexity" evidence="1">
    <location>
        <begin position="599"/>
        <end position="614"/>
    </location>
</feature>
<evidence type="ECO:0000313" key="4">
    <source>
        <dbReference type="Proteomes" id="UP000289629"/>
    </source>
</evidence>
<gene>
    <name evidence="3" type="ORF">NCTC10125_00253</name>
</gene>
<protein>
    <recommendedName>
        <fullName evidence="5">P97/LppS family protein</fullName>
    </recommendedName>
</protein>
<evidence type="ECO:0000256" key="1">
    <source>
        <dbReference type="SAM" id="MobiDB-lite"/>
    </source>
</evidence>
<name>A0AAJ5NQ22_9BACT</name>
<feature type="chain" id="PRO_5042590353" description="P97/LppS family protein" evidence="2">
    <location>
        <begin position="24"/>
        <end position="1135"/>
    </location>
</feature>
<evidence type="ECO:0000256" key="2">
    <source>
        <dbReference type="SAM" id="SignalP"/>
    </source>
</evidence>
<dbReference type="EMBL" id="LR214971">
    <property type="protein sequence ID" value="VEU61468.1"/>
    <property type="molecule type" value="Genomic_DNA"/>
</dbReference>
<evidence type="ECO:0008006" key="5">
    <source>
        <dbReference type="Google" id="ProtNLM"/>
    </source>
</evidence>
<feature type="signal peptide" evidence="2">
    <location>
        <begin position="1"/>
        <end position="23"/>
    </location>
</feature>
<dbReference type="InterPro" id="IPR054789">
    <property type="entry name" value="P97_adhes_N"/>
</dbReference>
<dbReference type="KEGG" id="mds:MDIS_01305"/>
<feature type="region of interest" description="Disordered" evidence="1">
    <location>
        <begin position="597"/>
        <end position="617"/>
    </location>
</feature>
<keyword evidence="2" id="KW-0732">Signal</keyword>
<evidence type="ECO:0000313" key="3">
    <source>
        <dbReference type="EMBL" id="VEU61468.1"/>
    </source>
</evidence>